<sequence length="331" mass="39299">MDCGAFIDVIPFILKNLDLKSIVQLSQTCHFWRQIIYKNTTLWPKFLKLPYIGHMDIEFFRSYDYQSIIKAKVWSMILPPDNPKALENLLSKVALSQESIERFRLVEKVDFKNYIHTDESLRLTALLFPSIKEISFEGDLLTINGIEYIAKSCLNLKHIEFYRCFNLNINNCLQLFNRKEHEMNLERLLLDTYFHFNNKTKVSIEDCLPFMALCERCKLHFNKFKNDKDMLCLYHPGTYSGYGHSCSAYSCCGSNKPRFPSTLGCQYTYHTTEAKSLTVDLRRVYELHGGNPEYMFQPYNYDMFPLEFTERRQLDWCYKKWNEKNELLHTN</sequence>
<dbReference type="Pfam" id="PF12937">
    <property type="entry name" value="F-box-like"/>
    <property type="match status" value="1"/>
</dbReference>
<accession>A0A815ZGB3</accession>
<dbReference type="InterPro" id="IPR001810">
    <property type="entry name" value="F-box_dom"/>
</dbReference>
<dbReference type="OrthoDB" id="9989299at2759"/>
<proteinExistence type="predicted"/>
<name>A0A815ZGB3_9BILA</name>
<protein>
    <recommendedName>
        <fullName evidence="1">F-box domain-containing protein</fullName>
    </recommendedName>
</protein>
<evidence type="ECO:0000313" key="3">
    <source>
        <dbReference type="EMBL" id="CAF1584430.1"/>
    </source>
</evidence>
<dbReference type="Proteomes" id="UP000663877">
    <property type="component" value="Unassembled WGS sequence"/>
</dbReference>
<dbReference type="Gene3D" id="1.20.1280.50">
    <property type="match status" value="1"/>
</dbReference>
<reference evidence="3" key="1">
    <citation type="submission" date="2021-02" db="EMBL/GenBank/DDBJ databases">
        <authorList>
            <person name="Nowell W R."/>
        </authorList>
    </citation>
    <scope>NUCLEOTIDE SEQUENCE</scope>
</reference>
<dbReference type="Proteomes" id="UP000663832">
    <property type="component" value="Unassembled WGS sequence"/>
</dbReference>
<feature type="domain" description="F-box" evidence="1">
    <location>
        <begin position="12"/>
        <end position="45"/>
    </location>
</feature>
<dbReference type="Gene3D" id="3.80.10.10">
    <property type="entry name" value="Ribonuclease Inhibitor"/>
    <property type="match status" value="1"/>
</dbReference>
<keyword evidence="4" id="KW-1185">Reference proteome</keyword>
<dbReference type="InterPro" id="IPR032675">
    <property type="entry name" value="LRR_dom_sf"/>
</dbReference>
<evidence type="ECO:0000313" key="4">
    <source>
        <dbReference type="Proteomes" id="UP000663832"/>
    </source>
</evidence>
<dbReference type="InterPro" id="IPR036047">
    <property type="entry name" value="F-box-like_dom_sf"/>
</dbReference>
<dbReference type="EMBL" id="CAJNOI010000632">
    <property type="protein sequence ID" value="CAF1320691.1"/>
    <property type="molecule type" value="Genomic_DNA"/>
</dbReference>
<evidence type="ECO:0000259" key="1">
    <source>
        <dbReference type="Pfam" id="PF12937"/>
    </source>
</evidence>
<comment type="caution">
    <text evidence="3">The sequence shown here is derived from an EMBL/GenBank/DDBJ whole genome shotgun (WGS) entry which is preliminary data.</text>
</comment>
<organism evidence="3 4">
    <name type="scientific">Adineta steineri</name>
    <dbReference type="NCBI Taxonomy" id="433720"/>
    <lineage>
        <taxon>Eukaryota</taxon>
        <taxon>Metazoa</taxon>
        <taxon>Spiralia</taxon>
        <taxon>Gnathifera</taxon>
        <taxon>Rotifera</taxon>
        <taxon>Eurotatoria</taxon>
        <taxon>Bdelloidea</taxon>
        <taxon>Adinetida</taxon>
        <taxon>Adinetidae</taxon>
        <taxon>Adineta</taxon>
    </lineage>
</organism>
<gene>
    <name evidence="2" type="ORF">BJG266_LOCUS33330</name>
    <name evidence="3" type="ORF">QVE165_LOCUS50461</name>
</gene>
<dbReference type="EMBL" id="CAJNOM010000993">
    <property type="protein sequence ID" value="CAF1584430.1"/>
    <property type="molecule type" value="Genomic_DNA"/>
</dbReference>
<dbReference type="SUPFAM" id="SSF81383">
    <property type="entry name" value="F-box domain"/>
    <property type="match status" value="1"/>
</dbReference>
<dbReference type="AlphaFoldDB" id="A0A815ZGB3"/>
<evidence type="ECO:0000313" key="2">
    <source>
        <dbReference type="EMBL" id="CAF1320691.1"/>
    </source>
</evidence>